<evidence type="ECO:0000259" key="12">
    <source>
        <dbReference type="PROSITE" id="PS51194"/>
    </source>
</evidence>
<keyword evidence="7" id="KW-0658">Purine biosynthesis</keyword>
<sequence>MHLTPYTLRARSTDMGESSVRTYRPITLAPQAPQHQDPEDGYPSDGDFDAVRWARKFGGKWRKGSPPSWLGKMSQSTPRTFAYCWSSLCGILGLLLHDPSIDAASEICEGLSLLQHRGQDACGIVTCGPKGRFYQCKANGMVRDVFDATAISRLIGGMGVGHVRYPTAGSSNHAEAQPFYVNSPYGIVMAHNGNLINTSSLLHYMDAVAHRHINTTSDSELLLNIFADNLQKTGKFRINEEDIFTAVGGLMQQVKGAYACVAMLAGFGIIAFRDPNGIRPLGMGWRKALGGGGGKDWLFASESVVADASGFVEWEDVRPGEAVIITRNGVSRRQVSQPATFAPDIFEYVYFARPDSVLDGVSVYRSRMAMGDALADEVKRVLDNHKLTVDVVIPVPDTSRVAALNLAQKLQLPYREGFIKNRYVGRTFIMPGQQMRRKNVRRKLNAMALEFSGKNVLIVDDSIVRGTTSKEIIQMAKDVGAKKVIVASCAPPIRYVNVYGIDMPSREELVAYNRNEEEIARAIGADLVIFQTLPDLVASVRQFNPALETFDCSVFTGEYVTGGVDEEYLRSLEQLRADNVKGRMEVGGLGTMEGKGGGAVKHDIDTVETKEMSMGCSGPMNGADSTILSCVHTASFARRRPMLLGEGIYSTLDSFLPAGTITFDLVSYPPPTFLGRESLAEDGWRTFPDMVVGFRDDSGTLEKVSFLLRHRFIAATYHVSSKHMQLYVRIYIIPWDLPGSRGELRSREESVQKRGRTHLSEIFRRIRTERSLWEGHLEATTYPTYFVSGGPDNRTLLDIYNTLPSPPALATDIWIPGLRTTLYQYQQQTVAAMVARETSCSAIEHPLYLPVEGVNGKIFFVQPATMEIITERPRVSAAPGGILCEELGTGKTVMILSLVMATMDQISKPEEVWYEERTPLTPLAFRKFRTPPVKSIRDKLVGAKKSNLNEDQPFPSLVETLLHKCRVVPEDVGLHTPETQEMLERHRLFKLWRANVPFYLQFHPPSEELTGRRARQQGSSGPRVMYLTTATLIIVPDNLRQQWASEILKHCTDILRVYLVDDKRGLPDAPVLATDFDIVLMSHSQYAHLTKALSVERRWVVTGTPTTNLLGINLGTGLELLYPEEDETAHSTSQRAWPSEQRDDLRKIGNMLGQFLRMLPFAADSKAFSTLVSDPLFKPGGPSSWDVDVLVQVMSSVMVRHRIISSIRGYGLLSEGKEIMLTSVKNAHHLQRLVSNISQSFFWHVIDDSHEERLVNMKEALNNLHKRNGRAEDFELIKQALHHLQSTIDDPLWKALQIVPHIFHQVDEMPVQVYHAWSSLPETARATTPVPLLSPGDLGQLRQSVTEHPLSSVAKIVEMGRSYHAREQAFRDILRLNEQSKKKSAQNRHLLDATKSIRPFSEQVKGVSAKEKIAEMQREMDAALAKFKGREVVHSSSTRSNDPSQHLVKASMLRLSTVAKVRIRNSTSTKLDYILKEVLTYGSEEKFLIFSESPLTLEYVAEALDMCKVKYLSFSGRHSRAERQSMITTFETSDLYRVMLLELRQGARGLNLVSASRVIFCEPVWKADVESQAIKRVHRIGQTRPVVHVTTLAIRSTFEEVIVARSKALRENKQEVAKAATDDRTVRDFIANPKFMAVPTGENPVSLDIPLFDLPPLPTSTSTSTSISTTSISTPSMSISTTHTEPPQKKRRVTFAD</sequence>
<dbReference type="SUPFAM" id="SSF52540">
    <property type="entry name" value="P-loop containing nucleoside triphosphate hydrolases"/>
    <property type="match status" value="2"/>
</dbReference>
<dbReference type="PANTHER" id="PTHR11907">
    <property type="entry name" value="AMIDOPHOSPHORIBOSYLTRANSFERASE"/>
    <property type="match status" value="1"/>
</dbReference>
<evidence type="ECO:0000259" key="13">
    <source>
        <dbReference type="PROSITE" id="PS51278"/>
    </source>
</evidence>
<dbReference type="CDD" id="cd18793">
    <property type="entry name" value="SF2_C_SNF"/>
    <property type="match status" value="1"/>
</dbReference>
<dbReference type="OrthoDB" id="2801544at2759"/>
<dbReference type="GO" id="GO:0016787">
    <property type="term" value="F:hydrolase activity"/>
    <property type="evidence" value="ECO:0007669"/>
    <property type="project" value="UniProtKB-KW"/>
</dbReference>
<dbReference type="GO" id="GO:0005524">
    <property type="term" value="F:ATP binding"/>
    <property type="evidence" value="ECO:0007669"/>
    <property type="project" value="InterPro"/>
</dbReference>
<dbReference type="EMBL" id="CCBP010000062">
    <property type="protein sequence ID" value="CDO70007.1"/>
    <property type="molecule type" value="Genomic_DNA"/>
</dbReference>
<gene>
    <name evidence="14" type="ORF">BN946_scf184354.g9</name>
</gene>
<dbReference type="EC" id="2.4.2.14" evidence="3"/>
<dbReference type="InterPro" id="IPR029055">
    <property type="entry name" value="Ntn_hydrolases_N"/>
</dbReference>
<evidence type="ECO:0000256" key="1">
    <source>
        <dbReference type="ARBA" id="ARBA00005209"/>
    </source>
</evidence>
<dbReference type="PROSITE" id="PS51278">
    <property type="entry name" value="GATASE_TYPE_2"/>
    <property type="match status" value="1"/>
</dbReference>
<dbReference type="Pfam" id="PF00156">
    <property type="entry name" value="Pribosyltran"/>
    <property type="match status" value="1"/>
</dbReference>
<keyword evidence="5" id="KW-0808">Transferase</keyword>
<organism evidence="14 15">
    <name type="scientific">Pycnoporus cinnabarinus</name>
    <name type="common">Cinnabar-red polypore</name>
    <name type="synonym">Trametes cinnabarina</name>
    <dbReference type="NCBI Taxonomy" id="5643"/>
    <lineage>
        <taxon>Eukaryota</taxon>
        <taxon>Fungi</taxon>
        <taxon>Dikarya</taxon>
        <taxon>Basidiomycota</taxon>
        <taxon>Agaricomycotina</taxon>
        <taxon>Agaricomycetes</taxon>
        <taxon>Polyporales</taxon>
        <taxon>Polyporaceae</taxon>
        <taxon>Trametes</taxon>
    </lineage>
</organism>
<dbReference type="Gene3D" id="3.60.20.10">
    <property type="entry name" value="Glutamine Phosphoribosylpyrophosphate, subunit 1, domain 1"/>
    <property type="match status" value="1"/>
</dbReference>
<dbReference type="STRING" id="5643.A0A060S692"/>
<feature type="region of interest" description="Disordered" evidence="11">
    <location>
        <begin position="1660"/>
        <end position="1697"/>
    </location>
</feature>
<dbReference type="SUPFAM" id="SSF56235">
    <property type="entry name" value="N-terminal nucleophile aminohydrolases (Ntn hydrolases)"/>
    <property type="match status" value="1"/>
</dbReference>
<keyword evidence="9" id="KW-0067">ATP-binding</keyword>
<dbReference type="NCBIfam" id="TIGR01134">
    <property type="entry name" value="purF"/>
    <property type="match status" value="1"/>
</dbReference>
<evidence type="ECO:0000256" key="3">
    <source>
        <dbReference type="ARBA" id="ARBA00011941"/>
    </source>
</evidence>
<name>A0A060S692_PYCCI</name>
<comment type="pathway">
    <text evidence="1">Purine metabolism; IMP biosynthesis via de novo pathway; N(1)-(5-phospho-D-ribosyl)glycinamide from 5-phospho-alpha-D-ribose 1-diphosphate: step 1/2.</text>
</comment>
<keyword evidence="8" id="KW-0378">Hydrolase</keyword>
<comment type="similarity">
    <text evidence="2">In the C-terminal section; belongs to the purine/pyrimidine phosphoribosyltransferase family.</text>
</comment>
<keyword evidence="6" id="KW-0547">Nucleotide-binding</keyword>
<dbReference type="SMART" id="SM00490">
    <property type="entry name" value="HELICc"/>
    <property type="match status" value="1"/>
</dbReference>
<proteinExistence type="inferred from homology"/>
<dbReference type="PROSITE" id="PS51194">
    <property type="entry name" value="HELICASE_CTER"/>
    <property type="match status" value="1"/>
</dbReference>
<evidence type="ECO:0000256" key="5">
    <source>
        <dbReference type="ARBA" id="ARBA00022679"/>
    </source>
</evidence>
<keyword evidence="4" id="KW-0328">Glycosyltransferase</keyword>
<dbReference type="CDD" id="cd06223">
    <property type="entry name" value="PRTases_typeI"/>
    <property type="match status" value="1"/>
</dbReference>
<dbReference type="GO" id="GO:0006189">
    <property type="term" value="P:'de novo' IMP biosynthetic process"/>
    <property type="evidence" value="ECO:0007669"/>
    <property type="project" value="UniProtKB-UniPathway"/>
</dbReference>
<dbReference type="Gene3D" id="3.40.50.2020">
    <property type="match status" value="1"/>
</dbReference>
<accession>A0A060S692</accession>
<evidence type="ECO:0000256" key="10">
    <source>
        <dbReference type="ARBA" id="ARBA00022962"/>
    </source>
</evidence>
<dbReference type="InterPro" id="IPR000330">
    <property type="entry name" value="SNF2_N"/>
</dbReference>
<dbReference type="HOGENOM" id="CLU_240986_0_0_1"/>
<keyword evidence="10" id="KW-0315">Glutamine amidotransferase</keyword>
<dbReference type="GO" id="GO:0009113">
    <property type="term" value="P:purine nucleobase biosynthetic process"/>
    <property type="evidence" value="ECO:0007669"/>
    <property type="project" value="InterPro"/>
</dbReference>
<dbReference type="InterPro" id="IPR005854">
    <property type="entry name" value="PurF"/>
</dbReference>
<dbReference type="InterPro" id="IPR029057">
    <property type="entry name" value="PRTase-like"/>
</dbReference>
<dbReference type="Pfam" id="PF13522">
    <property type="entry name" value="GATase_6"/>
    <property type="match status" value="1"/>
</dbReference>
<evidence type="ECO:0000256" key="6">
    <source>
        <dbReference type="ARBA" id="ARBA00022741"/>
    </source>
</evidence>
<reference evidence="14" key="1">
    <citation type="submission" date="2014-01" db="EMBL/GenBank/DDBJ databases">
        <title>The genome of the white-rot fungus Pycnoporus cinnabarinus: a basidiomycete model with a versatile arsenal for lignocellulosic biomass breakdown.</title>
        <authorList>
            <person name="Levasseur A."/>
            <person name="Lomascolo A."/>
            <person name="Ruiz-Duenas F.J."/>
            <person name="Uzan E."/>
            <person name="Piumi F."/>
            <person name="Kues U."/>
            <person name="Ram A.F.J."/>
            <person name="Murat C."/>
            <person name="Haon M."/>
            <person name="Benoit I."/>
            <person name="Arfi Y."/>
            <person name="Chevret D."/>
            <person name="Drula E."/>
            <person name="Kwon M.J."/>
            <person name="Gouret P."/>
            <person name="Lesage-Meessen L."/>
            <person name="Lombard V."/>
            <person name="Mariette J."/>
            <person name="Noirot C."/>
            <person name="Park J."/>
            <person name="Patyshakuliyeva A."/>
            <person name="Wieneger R.A.B."/>
            <person name="Wosten H.A.B."/>
            <person name="Martin F."/>
            <person name="Coutinho P.M."/>
            <person name="de Vries R."/>
            <person name="Martinez A.T."/>
            <person name="Klopp C."/>
            <person name="Pontarotti P."/>
            <person name="Henrissat B."/>
            <person name="Record E."/>
        </authorList>
    </citation>
    <scope>NUCLEOTIDE SEQUENCE [LARGE SCALE GENOMIC DNA]</scope>
    <source>
        <strain evidence="14">BRFM137</strain>
    </source>
</reference>
<dbReference type="UniPathway" id="UPA00074">
    <property type="reaction ID" value="UER00124"/>
</dbReference>
<dbReference type="SUPFAM" id="SSF53271">
    <property type="entry name" value="PRTase-like"/>
    <property type="match status" value="1"/>
</dbReference>
<dbReference type="Pfam" id="PF00271">
    <property type="entry name" value="Helicase_C"/>
    <property type="match status" value="1"/>
</dbReference>
<dbReference type="HAMAP" id="MF_01931">
    <property type="entry name" value="PurF"/>
    <property type="match status" value="1"/>
</dbReference>
<dbReference type="InterPro" id="IPR049730">
    <property type="entry name" value="SNF2/RAD54-like_C"/>
</dbReference>
<dbReference type="CDD" id="cd00715">
    <property type="entry name" value="GPATase_N"/>
    <property type="match status" value="1"/>
</dbReference>
<feature type="compositionally biased region" description="Low complexity" evidence="11">
    <location>
        <begin position="1660"/>
        <end position="1684"/>
    </location>
</feature>
<evidence type="ECO:0000256" key="2">
    <source>
        <dbReference type="ARBA" id="ARBA00010138"/>
    </source>
</evidence>
<dbReference type="InterPro" id="IPR000836">
    <property type="entry name" value="PRTase_dom"/>
</dbReference>
<dbReference type="Gene3D" id="3.40.50.300">
    <property type="entry name" value="P-loop containing nucleotide triphosphate hydrolases"/>
    <property type="match status" value="1"/>
</dbReference>
<evidence type="ECO:0000256" key="4">
    <source>
        <dbReference type="ARBA" id="ARBA00022676"/>
    </source>
</evidence>
<dbReference type="Proteomes" id="UP000029665">
    <property type="component" value="Unassembled WGS sequence"/>
</dbReference>
<feature type="domain" description="Helicase C-terminal" evidence="12">
    <location>
        <begin position="1474"/>
        <end position="1624"/>
    </location>
</feature>
<dbReference type="InterPro" id="IPR027417">
    <property type="entry name" value="P-loop_NTPase"/>
</dbReference>
<dbReference type="GO" id="GO:0004044">
    <property type="term" value="F:amidophosphoribosyltransferase activity"/>
    <property type="evidence" value="ECO:0007669"/>
    <property type="project" value="UniProtKB-EC"/>
</dbReference>
<comment type="caution">
    <text evidence="14">The sequence shown here is derived from an EMBL/GenBank/DDBJ whole genome shotgun (WGS) entry which is preliminary data.</text>
</comment>
<dbReference type="InterPro" id="IPR001650">
    <property type="entry name" value="Helicase_C-like"/>
</dbReference>
<evidence type="ECO:0000313" key="14">
    <source>
        <dbReference type="EMBL" id="CDO70007.1"/>
    </source>
</evidence>
<keyword evidence="15" id="KW-1185">Reference proteome</keyword>
<dbReference type="InterPro" id="IPR035584">
    <property type="entry name" value="PurF_N"/>
</dbReference>
<evidence type="ECO:0000256" key="9">
    <source>
        <dbReference type="ARBA" id="ARBA00022840"/>
    </source>
</evidence>
<dbReference type="Pfam" id="PF00176">
    <property type="entry name" value="SNF2-rel_dom"/>
    <property type="match status" value="1"/>
</dbReference>
<protein>
    <recommendedName>
        <fullName evidence="3">amidophosphoribosyltransferase</fullName>
        <ecNumber evidence="3">2.4.2.14</ecNumber>
    </recommendedName>
</protein>
<evidence type="ECO:0000256" key="8">
    <source>
        <dbReference type="ARBA" id="ARBA00022801"/>
    </source>
</evidence>
<evidence type="ECO:0000256" key="11">
    <source>
        <dbReference type="SAM" id="MobiDB-lite"/>
    </source>
</evidence>
<evidence type="ECO:0000313" key="15">
    <source>
        <dbReference type="Proteomes" id="UP000029665"/>
    </source>
</evidence>
<feature type="domain" description="Glutamine amidotransferase type-2" evidence="13">
    <location>
        <begin position="89"/>
        <end position="328"/>
    </location>
</feature>
<evidence type="ECO:0000256" key="7">
    <source>
        <dbReference type="ARBA" id="ARBA00022755"/>
    </source>
</evidence>
<dbReference type="InterPro" id="IPR017932">
    <property type="entry name" value="GATase_2_dom"/>
</dbReference>